<feature type="domain" description="Orc1-like AAA ATPase" evidence="1">
    <location>
        <begin position="404"/>
        <end position="572"/>
    </location>
</feature>
<evidence type="ECO:0000313" key="2">
    <source>
        <dbReference type="EMBL" id="KAL3796149.1"/>
    </source>
</evidence>
<organism evidence="2 3">
    <name type="scientific">Cyclotella cryptica</name>
    <dbReference type="NCBI Taxonomy" id="29204"/>
    <lineage>
        <taxon>Eukaryota</taxon>
        <taxon>Sar</taxon>
        <taxon>Stramenopiles</taxon>
        <taxon>Ochrophyta</taxon>
        <taxon>Bacillariophyta</taxon>
        <taxon>Coscinodiscophyceae</taxon>
        <taxon>Thalassiosirophycidae</taxon>
        <taxon>Stephanodiscales</taxon>
        <taxon>Stephanodiscaceae</taxon>
        <taxon>Cyclotella</taxon>
    </lineage>
</organism>
<dbReference type="Proteomes" id="UP001516023">
    <property type="component" value="Unassembled WGS sequence"/>
</dbReference>
<dbReference type="EMBL" id="JABMIG020000065">
    <property type="protein sequence ID" value="KAL3796149.1"/>
    <property type="molecule type" value="Genomic_DNA"/>
</dbReference>
<dbReference type="PANTHER" id="PTHR43642:SF1">
    <property type="entry name" value="HYBRID SIGNAL TRANSDUCTION HISTIDINE KINASE G"/>
    <property type="match status" value="1"/>
</dbReference>
<reference evidence="2 3" key="1">
    <citation type="journal article" date="2020" name="G3 (Bethesda)">
        <title>Improved Reference Genome for Cyclotella cryptica CCMP332, a Model for Cell Wall Morphogenesis, Salinity Adaptation, and Lipid Production in Diatoms (Bacillariophyta).</title>
        <authorList>
            <person name="Roberts W.R."/>
            <person name="Downey K.M."/>
            <person name="Ruck E.C."/>
            <person name="Traller J.C."/>
            <person name="Alverson A.J."/>
        </authorList>
    </citation>
    <scope>NUCLEOTIDE SEQUENCE [LARGE SCALE GENOMIC DNA]</scope>
    <source>
        <strain evidence="2 3">CCMP332</strain>
    </source>
</reference>
<name>A0ABD3Q6I1_9STRA</name>
<proteinExistence type="predicted"/>
<sequence>MEREHGDENTTLHSRSIPHNVSSLTFALPSKYSVMMFRPVPSTREAYGNQPTLHDDHASREQRWGSIMAKMEVSVASTVPNPGGLMVHYRGGALASTSTSTSTPNNPYFSVLSAPGATIHSHSAVPPALGSTWKMRFREWIQRQRTSPTNEESEKKQFFERSVRILHSLVLKTIVTTIKAGKAEMEVAIHPNLITADNIVVHFSPDEGEAAYFIQTECREAFNLADLVTKYHAMSALGMIAYQLFTRGGGPPLSSCQPAVSDWVGHGRILCMDEHGDATENAAEGSNRLKRQRALGDDQCKINTTMIHSGVPYPLCRFVVDLIGGEGTDGLLFRSDSSFHSFADILSDLKQMTENPDAFIHMSIKDQWRLSFGEKMHGRESEKKVIMDVASRVSGTTSNDALFEALALLLPRNKQQIVMVTGKAGSGKTRLVVEVRKSLENLGWLFLSCKFDRIVHAEPLSVLASAFDEFLENNLRSSRHEKIAAALQKSMLLDDMSILSKHVPCITKYACDTLLASNNVEVSREQIHQLFIKLLGVLSVDGQPIAFFVDDLQWIDAASIDLFLALVNSSQLDLSSAGPHTSKKTKTLFIGSFRDNEVDDNHHVAQMLKKLKCTSSVEITDVAVCGFDQDTLNRIVSESLCLPLRKTKSLSEIILLKTDGIVIHIIEFIGRLTMEGILCHSFVRGWEWDSEVIESCPISESVAELFTFKLKKLPSDVLLGLKICSIFGTQIDPRIINLVHDFDGDKTVDINSVLSAASEHGLVESTGTTSMFKFSHDIIAQATFDLIPEEERSQLNQNLATALIKNALAAYEIDLVIFVIVDLISRIRNSDIIDPKTCVLYARMNEKAAKKALAVPDFSSAVKYSESGLSFLHDSHWETHHDLTLGLYQISVTALYSCTNGNQGLLKERIHAVFQNSKSLEEEFKTRHVWIRMLSTTSLEIAINECHILLERLGEPIDFSCDSFAHVCSEVVRVKGLFLERKQDFSKLTHMTDPKKLNAMKILSSLLVIYHHHQLAHIGFLASSRMVEMSVEFGYCEDSAFALASFAAVVVSILGDIDEGCSLARMALALVSKSRHTLNHSLPAVLSAVYGHVLVWKEPIQATLDRILHGCRLGFDYGNIEFAVHNAKTTSSDLSFNVRMSVNLLLHEIEVLSQKCSQHDQLSYAEIYLTPIYNVLRGLKGLNEQALPPLLQFISNDELKGRTMKEADQLCYRIQLSVEIVHSFILRNIEKCQSMIDVIKGGDMRERLTYNFVIVDFYAGLTACYLARKTREESWKENARIVRNKIERLVKHSEWNFENKFLLLKAECHYAEGEIDGAIGSYEAAVSSARDHKFVNEEAVACELAGYFFVEQGDEVKSKMMFTQAHDAYIKWGAIHKAKSLLQG</sequence>
<dbReference type="InterPro" id="IPR053159">
    <property type="entry name" value="Hybrid_Histidine_Kinase"/>
</dbReference>
<dbReference type="Gene3D" id="3.40.50.300">
    <property type="entry name" value="P-loop containing nucleotide triphosphate hydrolases"/>
    <property type="match status" value="1"/>
</dbReference>
<dbReference type="SUPFAM" id="SSF52540">
    <property type="entry name" value="P-loop containing nucleoside triphosphate hydrolases"/>
    <property type="match status" value="1"/>
</dbReference>
<comment type="caution">
    <text evidence="2">The sequence shown here is derived from an EMBL/GenBank/DDBJ whole genome shotgun (WGS) entry which is preliminary data.</text>
</comment>
<dbReference type="PANTHER" id="PTHR43642">
    <property type="entry name" value="HYBRID SIGNAL TRANSDUCTION HISTIDINE KINASE G"/>
    <property type="match status" value="1"/>
</dbReference>
<evidence type="ECO:0000259" key="1">
    <source>
        <dbReference type="Pfam" id="PF13191"/>
    </source>
</evidence>
<protein>
    <recommendedName>
        <fullName evidence="1">Orc1-like AAA ATPase domain-containing protein</fullName>
    </recommendedName>
</protein>
<dbReference type="InterPro" id="IPR027417">
    <property type="entry name" value="P-loop_NTPase"/>
</dbReference>
<accession>A0ABD3Q6I1</accession>
<gene>
    <name evidence="2" type="ORF">HJC23_000652</name>
</gene>
<evidence type="ECO:0000313" key="3">
    <source>
        <dbReference type="Proteomes" id="UP001516023"/>
    </source>
</evidence>
<dbReference type="Pfam" id="PF13191">
    <property type="entry name" value="AAA_16"/>
    <property type="match status" value="1"/>
</dbReference>
<dbReference type="InterPro" id="IPR011990">
    <property type="entry name" value="TPR-like_helical_dom_sf"/>
</dbReference>
<dbReference type="SUPFAM" id="SSF48452">
    <property type="entry name" value="TPR-like"/>
    <property type="match status" value="1"/>
</dbReference>
<keyword evidence="3" id="KW-1185">Reference proteome</keyword>
<dbReference type="InterPro" id="IPR041664">
    <property type="entry name" value="AAA_16"/>
</dbReference>